<keyword evidence="2" id="KW-1185">Reference proteome</keyword>
<sequence>MGIGDTRMEKGGRGAPVNISLKGDGGEDLSGHIHQVPCCVKHDGPASVSDYFKPKLAGVGDDGLPLQQAHFRGRLLQGTTLPLPHGFSGFVLSKKSDSLADSQTECWETCATFRDFTYWNHEFAPSHNDDLFRAFHWLTLSQALHNPVTHEELALSSFSL</sequence>
<gene>
    <name evidence="1" type="ORF">PIB30_047765</name>
</gene>
<dbReference type="Pfam" id="PF08615">
    <property type="entry name" value="RNase_H2_suC"/>
    <property type="match status" value="1"/>
</dbReference>
<accession>A0ABU6RHN1</accession>
<organism evidence="1 2">
    <name type="scientific">Stylosanthes scabra</name>
    <dbReference type="NCBI Taxonomy" id="79078"/>
    <lineage>
        <taxon>Eukaryota</taxon>
        <taxon>Viridiplantae</taxon>
        <taxon>Streptophyta</taxon>
        <taxon>Embryophyta</taxon>
        <taxon>Tracheophyta</taxon>
        <taxon>Spermatophyta</taxon>
        <taxon>Magnoliopsida</taxon>
        <taxon>eudicotyledons</taxon>
        <taxon>Gunneridae</taxon>
        <taxon>Pentapetalae</taxon>
        <taxon>rosids</taxon>
        <taxon>fabids</taxon>
        <taxon>Fabales</taxon>
        <taxon>Fabaceae</taxon>
        <taxon>Papilionoideae</taxon>
        <taxon>50 kb inversion clade</taxon>
        <taxon>dalbergioids sensu lato</taxon>
        <taxon>Dalbergieae</taxon>
        <taxon>Pterocarpus clade</taxon>
        <taxon>Stylosanthes</taxon>
    </lineage>
</organism>
<reference evidence="1 2" key="1">
    <citation type="journal article" date="2023" name="Plants (Basel)">
        <title>Bridging the Gap: Combining Genomics and Transcriptomics Approaches to Understand Stylosanthes scabra, an Orphan Legume from the Brazilian Caatinga.</title>
        <authorList>
            <person name="Ferreira-Neto J.R.C."/>
            <person name="da Silva M.D."/>
            <person name="Binneck E."/>
            <person name="de Melo N.F."/>
            <person name="da Silva R.H."/>
            <person name="de Melo A.L.T.M."/>
            <person name="Pandolfi V."/>
            <person name="Bustamante F.O."/>
            <person name="Brasileiro-Vidal A.C."/>
            <person name="Benko-Iseppon A.M."/>
        </authorList>
    </citation>
    <scope>NUCLEOTIDE SEQUENCE [LARGE SCALE GENOMIC DNA]</scope>
    <source>
        <tissue evidence="1">Leaves</tissue>
    </source>
</reference>
<proteinExistence type="predicted"/>
<dbReference type="Gene3D" id="2.40.128.680">
    <property type="match status" value="1"/>
</dbReference>
<name>A0ABU6RHN1_9FABA</name>
<dbReference type="CDD" id="cd09271">
    <property type="entry name" value="RNase_H2-C"/>
    <property type="match status" value="1"/>
</dbReference>
<dbReference type="PANTHER" id="PTHR47204:SF1">
    <property type="entry name" value="RIBONUCLEASE H2 SUBUNIT C"/>
    <property type="match status" value="1"/>
</dbReference>
<dbReference type="Proteomes" id="UP001341840">
    <property type="component" value="Unassembled WGS sequence"/>
</dbReference>
<comment type="caution">
    <text evidence="1">The sequence shown here is derived from an EMBL/GenBank/DDBJ whole genome shotgun (WGS) entry which is preliminary data.</text>
</comment>
<dbReference type="InterPro" id="IPR013924">
    <property type="entry name" value="RNase_H2_suC"/>
</dbReference>
<protein>
    <submittedName>
        <fullName evidence="1">Uncharacterized protein</fullName>
    </submittedName>
</protein>
<evidence type="ECO:0000313" key="1">
    <source>
        <dbReference type="EMBL" id="MED6123293.1"/>
    </source>
</evidence>
<dbReference type="EMBL" id="JASCZI010030516">
    <property type="protein sequence ID" value="MED6123293.1"/>
    <property type="molecule type" value="Genomic_DNA"/>
</dbReference>
<dbReference type="PANTHER" id="PTHR47204">
    <property type="entry name" value="OS02G0168900 PROTEIN"/>
    <property type="match status" value="1"/>
</dbReference>
<evidence type="ECO:0000313" key="2">
    <source>
        <dbReference type="Proteomes" id="UP001341840"/>
    </source>
</evidence>